<feature type="transmembrane region" description="Helical" evidence="1">
    <location>
        <begin position="409"/>
        <end position="428"/>
    </location>
</feature>
<evidence type="ECO:0008006" key="4">
    <source>
        <dbReference type="Google" id="ProtNLM"/>
    </source>
</evidence>
<protein>
    <recommendedName>
        <fullName evidence="4">DUF445 domain-containing protein</fullName>
    </recommendedName>
</protein>
<evidence type="ECO:0000313" key="2">
    <source>
        <dbReference type="EMBL" id="ABD12221.1"/>
    </source>
</evidence>
<dbReference type="EMBL" id="CP000249">
    <property type="protein sequence ID" value="ABD12221.1"/>
    <property type="molecule type" value="Genomic_DNA"/>
</dbReference>
<dbReference type="OrthoDB" id="9769590at2"/>
<keyword evidence="1" id="KW-0472">Membrane</keyword>
<dbReference type="AlphaFoldDB" id="Q2J921"/>
<feature type="transmembrane region" description="Helical" evidence="1">
    <location>
        <begin position="34"/>
        <end position="55"/>
    </location>
</feature>
<dbReference type="RefSeq" id="WP_011437250.1">
    <property type="nucleotide sequence ID" value="NC_007777.1"/>
</dbReference>
<accession>Q2J921</accession>
<dbReference type="PANTHER" id="PTHR38442">
    <property type="entry name" value="INNER MEMBRANE PROTEIN-RELATED"/>
    <property type="match status" value="1"/>
</dbReference>
<dbReference type="STRING" id="106370.Francci3_2863"/>
<evidence type="ECO:0000256" key="1">
    <source>
        <dbReference type="SAM" id="Phobius"/>
    </source>
</evidence>
<organism evidence="2 3">
    <name type="scientific">Frankia casuarinae (strain DSM 45818 / CECT 9043 / HFP020203 / CcI3)</name>
    <dbReference type="NCBI Taxonomy" id="106370"/>
    <lineage>
        <taxon>Bacteria</taxon>
        <taxon>Bacillati</taxon>
        <taxon>Actinomycetota</taxon>
        <taxon>Actinomycetes</taxon>
        <taxon>Frankiales</taxon>
        <taxon>Frankiaceae</taxon>
        <taxon>Frankia</taxon>
    </lineage>
</organism>
<gene>
    <name evidence="2" type="ordered locus">Francci3_2863</name>
</gene>
<dbReference type="PANTHER" id="PTHR38442:SF1">
    <property type="entry name" value="INNER MEMBRANE PROTEIN"/>
    <property type="match status" value="1"/>
</dbReference>
<keyword evidence="3" id="KW-1185">Reference proteome</keyword>
<keyword evidence="1" id="KW-1133">Transmembrane helix</keyword>
<feature type="transmembrane region" description="Helical" evidence="1">
    <location>
        <begin position="61"/>
        <end position="87"/>
    </location>
</feature>
<dbReference type="GO" id="GO:0005886">
    <property type="term" value="C:plasma membrane"/>
    <property type="evidence" value="ECO:0007669"/>
    <property type="project" value="TreeGrafter"/>
</dbReference>
<dbReference type="Pfam" id="PF04286">
    <property type="entry name" value="DUF445"/>
    <property type="match status" value="1"/>
</dbReference>
<dbReference type="Proteomes" id="UP000001937">
    <property type="component" value="Chromosome"/>
</dbReference>
<sequence>MNDPEGVSGPVSAGFARGTTDEVGLRRGLRRMRLIAGSLLAAVVTIYLLAARWQANGGPGWIGYVAAATEAGAVGALADWFAVTALFRHPLGLPIPHTAIIPRRKDALGRSLENFVGTHFLAEDVIREKIDGIGVSARVGAWLRQPSHAERVTTEAAERFIAVLSGMNDDLVRELVEKAVLPRVVERPWAGALGMALERVVEDRLHHRLVDVIVTEAETWLKQNPEVFARTVQERAPSWSPKWLDEAVAAKAYSEALRFTEALRTDPEHRARRALDAFLRGFAGRLRTDEALGRQVEQIKYRLLAHPEVDRVISAMWATAKSILLDLASDPGSTARVRATDELAAFGAQLATDPELARTVDHTVANAATRVVCRHKDDIAAVIGDTVGRWQPDEASRRIELHVGRDLQFIRINGTVVGALVGLIIHLVTELAF</sequence>
<proteinExistence type="predicted"/>
<dbReference type="KEGG" id="fra:Francci3_2863"/>
<evidence type="ECO:0000313" key="3">
    <source>
        <dbReference type="Proteomes" id="UP000001937"/>
    </source>
</evidence>
<name>Q2J921_FRACC</name>
<dbReference type="eggNOG" id="COG2733">
    <property type="taxonomic scope" value="Bacteria"/>
</dbReference>
<keyword evidence="1" id="KW-0812">Transmembrane</keyword>
<dbReference type="InterPro" id="IPR007383">
    <property type="entry name" value="DUF445"/>
</dbReference>
<reference evidence="2 3" key="1">
    <citation type="journal article" date="2007" name="Genome Res.">
        <title>Genome characteristics of facultatively symbiotic Frankia sp. strains reflect host range and host plant biogeography.</title>
        <authorList>
            <person name="Normand P."/>
            <person name="Lapierre P."/>
            <person name="Tisa L.S."/>
            <person name="Gogarten J.P."/>
            <person name="Alloisio N."/>
            <person name="Bagnarol E."/>
            <person name="Bassi C.A."/>
            <person name="Berry A.M."/>
            <person name="Bickhart D.M."/>
            <person name="Choisne N."/>
            <person name="Couloux A."/>
            <person name="Cournoyer B."/>
            <person name="Cruveiller S."/>
            <person name="Daubin V."/>
            <person name="Demange N."/>
            <person name="Francino M.P."/>
            <person name="Goltsman E."/>
            <person name="Huang Y."/>
            <person name="Kopp O.R."/>
            <person name="Labarre L."/>
            <person name="Lapidus A."/>
            <person name="Lavire C."/>
            <person name="Marechal J."/>
            <person name="Martinez M."/>
            <person name="Mastronunzio J.E."/>
            <person name="Mullin B.C."/>
            <person name="Niemann J."/>
            <person name="Pujic P."/>
            <person name="Rawnsley T."/>
            <person name="Rouy Z."/>
            <person name="Schenowitz C."/>
            <person name="Sellstedt A."/>
            <person name="Tavares F."/>
            <person name="Tomkins J.P."/>
            <person name="Vallenet D."/>
            <person name="Valverde C."/>
            <person name="Wall L.G."/>
            <person name="Wang Y."/>
            <person name="Medigue C."/>
            <person name="Benson D.R."/>
        </authorList>
    </citation>
    <scope>NUCLEOTIDE SEQUENCE [LARGE SCALE GENOMIC DNA]</scope>
    <source>
        <strain evidence="3">DSM 45818 / CECT 9043 / CcI3</strain>
    </source>
</reference>
<dbReference type="PhylomeDB" id="Q2J921"/>
<dbReference type="HOGENOM" id="CLU_036718_0_0_11"/>